<dbReference type="EMBL" id="JARAKH010000043">
    <property type="protein sequence ID" value="KAK8379516.1"/>
    <property type="molecule type" value="Genomic_DNA"/>
</dbReference>
<accession>A0AAW0SWL9</accession>
<organism evidence="10 11">
    <name type="scientific">Scylla paramamosain</name>
    <name type="common">Mud crab</name>
    <dbReference type="NCBI Taxonomy" id="85552"/>
    <lineage>
        <taxon>Eukaryota</taxon>
        <taxon>Metazoa</taxon>
        <taxon>Ecdysozoa</taxon>
        <taxon>Arthropoda</taxon>
        <taxon>Crustacea</taxon>
        <taxon>Multicrustacea</taxon>
        <taxon>Malacostraca</taxon>
        <taxon>Eumalacostraca</taxon>
        <taxon>Eucarida</taxon>
        <taxon>Decapoda</taxon>
        <taxon>Pleocyemata</taxon>
        <taxon>Brachyura</taxon>
        <taxon>Eubrachyura</taxon>
        <taxon>Portunoidea</taxon>
        <taxon>Portunidae</taxon>
        <taxon>Portuninae</taxon>
        <taxon>Scylla</taxon>
    </lineage>
</organism>
<dbReference type="InterPro" id="IPR013087">
    <property type="entry name" value="Znf_C2H2_type"/>
</dbReference>
<dbReference type="Pfam" id="PF00096">
    <property type="entry name" value="zf-C2H2"/>
    <property type="match status" value="3"/>
</dbReference>
<evidence type="ECO:0000256" key="2">
    <source>
        <dbReference type="ARBA" id="ARBA00022737"/>
    </source>
</evidence>
<dbReference type="FunFam" id="3.30.160.60:FF:000032">
    <property type="entry name" value="Krueppel-like factor 4"/>
    <property type="match status" value="1"/>
</dbReference>
<dbReference type="GO" id="GO:0000981">
    <property type="term" value="F:DNA-binding transcription factor activity, RNA polymerase II-specific"/>
    <property type="evidence" value="ECO:0007669"/>
    <property type="project" value="TreeGrafter"/>
</dbReference>
<keyword evidence="3 7" id="KW-0863">Zinc-finger</keyword>
<dbReference type="Gene3D" id="3.30.160.60">
    <property type="entry name" value="Classic Zinc Finger"/>
    <property type="match status" value="3"/>
</dbReference>
<sequence length="268" mass="30252">MIGQFLPELSADWLDSVTAERYFPPEQDAGVRAPSRRQAWRAAPSWRPGRRPLRRRPHRRRRLRHHHRRRTPRPSRPSGGQEAPGLRAGARARRRGHQQGQWGGGVPRGEAPPATDQHYNIYATSVYIQGAPAPRAPCPGPSQAPAHSPPQPPPPPAAATAAAAPAVKARRRRRWSRRRAVAHACPAAGCAKTYAKSSHLKAHLRTHTGEKPYTCDWRGCGWRFARSDELTRHYRKHTGDRPFQCRLCDRAFSRSDHLSLHMKRHLAL</sequence>
<proteinExistence type="predicted"/>
<evidence type="ECO:0000259" key="9">
    <source>
        <dbReference type="PROSITE" id="PS50157"/>
    </source>
</evidence>
<keyword evidence="5" id="KW-0805">Transcription regulation</keyword>
<evidence type="ECO:0000313" key="10">
    <source>
        <dbReference type="EMBL" id="KAK8379516.1"/>
    </source>
</evidence>
<dbReference type="PANTHER" id="PTHR23235:SF158">
    <property type="entry name" value="C2H2-TYPE DOMAIN-CONTAINING PROTEIN"/>
    <property type="match status" value="1"/>
</dbReference>
<evidence type="ECO:0000256" key="7">
    <source>
        <dbReference type="PROSITE-ProRule" id="PRU00042"/>
    </source>
</evidence>
<gene>
    <name evidence="10" type="ORF">O3P69_019445</name>
</gene>
<evidence type="ECO:0000256" key="3">
    <source>
        <dbReference type="ARBA" id="ARBA00022771"/>
    </source>
</evidence>
<dbReference type="PROSITE" id="PS00028">
    <property type="entry name" value="ZINC_FINGER_C2H2_1"/>
    <property type="match status" value="3"/>
</dbReference>
<feature type="domain" description="C2H2-type" evidence="9">
    <location>
        <begin position="243"/>
        <end position="268"/>
    </location>
</feature>
<reference evidence="10 11" key="1">
    <citation type="submission" date="2023-03" db="EMBL/GenBank/DDBJ databases">
        <title>High-quality genome of Scylla paramamosain provides insights in environmental adaptation.</title>
        <authorList>
            <person name="Zhang L."/>
        </authorList>
    </citation>
    <scope>NUCLEOTIDE SEQUENCE [LARGE SCALE GENOMIC DNA]</scope>
    <source>
        <strain evidence="10">LZ_2023a</strain>
        <tissue evidence="10">Muscle</tissue>
    </source>
</reference>
<keyword evidence="11" id="KW-1185">Reference proteome</keyword>
<dbReference type="SMART" id="SM00355">
    <property type="entry name" value="ZnF_C2H2"/>
    <property type="match status" value="3"/>
</dbReference>
<feature type="region of interest" description="Disordered" evidence="8">
    <location>
        <begin position="25"/>
        <end position="116"/>
    </location>
</feature>
<keyword evidence="6" id="KW-0804">Transcription</keyword>
<dbReference type="GO" id="GO:0008270">
    <property type="term" value="F:zinc ion binding"/>
    <property type="evidence" value="ECO:0007669"/>
    <property type="project" value="UniProtKB-KW"/>
</dbReference>
<dbReference type="SUPFAM" id="SSF57667">
    <property type="entry name" value="beta-beta-alpha zinc fingers"/>
    <property type="match status" value="2"/>
</dbReference>
<keyword evidence="4" id="KW-0862">Zinc</keyword>
<feature type="compositionally biased region" description="Pro residues" evidence="8">
    <location>
        <begin position="134"/>
        <end position="157"/>
    </location>
</feature>
<keyword evidence="2" id="KW-0677">Repeat</keyword>
<protein>
    <recommendedName>
        <fullName evidence="9">C2H2-type domain-containing protein</fullName>
    </recommendedName>
</protein>
<dbReference type="InterPro" id="IPR036236">
    <property type="entry name" value="Znf_C2H2_sf"/>
</dbReference>
<dbReference type="PROSITE" id="PS50157">
    <property type="entry name" value="ZINC_FINGER_C2H2_2"/>
    <property type="match status" value="3"/>
</dbReference>
<dbReference type="AlphaFoldDB" id="A0AAW0SWL9"/>
<dbReference type="Proteomes" id="UP001487740">
    <property type="component" value="Unassembled WGS sequence"/>
</dbReference>
<feature type="domain" description="C2H2-type" evidence="9">
    <location>
        <begin position="213"/>
        <end position="242"/>
    </location>
</feature>
<evidence type="ECO:0000256" key="6">
    <source>
        <dbReference type="ARBA" id="ARBA00023163"/>
    </source>
</evidence>
<dbReference type="GO" id="GO:0000978">
    <property type="term" value="F:RNA polymerase II cis-regulatory region sequence-specific DNA binding"/>
    <property type="evidence" value="ECO:0007669"/>
    <property type="project" value="TreeGrafter"/>
</dbReference>
<comment type="caution">
    <text evidence="10">The sequence shown here is derived from an EMBL/GenBank/DDBJ whole genome shotgun (WGS) entry which is preliminary data.</text>
</comment>
<dbReference type="PANTHER" id="PTHR23235">
    <property type="entry name" value="KRUEPPEL-LIKE TRANSCRIPTION FACTOR"/>
    <property type="match status" value="1"/>
</dbReference>
<keyword evidence="1" id="KW-0479">Metal-binding</keyword>
<evidence type="ECO:0000256" key="8">
    <source>
        <dbReference type="SAM" id="MobiDB-lite"/>
    </source>
</evidence>
<name>A0AAW0SWL9_SCYPA</name>
<feature type="compositionally biased region" description="Low complexity" evidence="8">
    <location>
        <begin position="158"/>
        <end position="167"/>
    </location>
</feature>
<evidence type="ECO:0000256" key="4">
    <source>
        <dbReference type="ARBA" id="ARBA00022833"/>
    </source>
</evidence>
<feature type="domain" description="C2H2-type" evidence="9">
    <location>
        <begin position="183"/>
        <end position="212"/>
    </location>
</feature>
<evidence type="ECO:0000256" key="1">
    <source>
        <dbReference type="ARBA" id="ARBA00022723"/>
    </source>
</evidence>
<feature type="region of interest" description="Disordered" evidence="8">
    <location>
        <begin position="133"/>
        <end position="172"/>
    </location>
</feature>
<evidence type="ECO:0000313" key="11">
    <source>
        <dbReference type="Proteomes" id="UP001487740"/>
    </source>
</evidence>
<evidence type="ECO:0000256" key="5">
    <source>
        <dbReference type="ARBA" id="ARBA00023015"/>
    </source>
</evidence>
<feature type="compositionally biased region" description="Basic residues" evidence="8">
    <location>
        <begin position="48"/>
        <end position="73"/>
    </location>
</feature>